<dbReference type="RefSeq" id="WP_120974547.1">
    <property type="nucleotide sequence ID" value="NZ_RBZM01000002.1"/>
</dbReference>
<sequence>MTHTWVSSQAAAVPTTYHSGSFASRRSIGVHKRQENANNWKFARGLFFLFAFLILFSGFTLVHTFASSGEVAHASSNEIVITVDTGDTMWQLARAYKKDSMDTRQAVHEIAKRNGLSNTTVRVGQSLILPERILP</sequence>
<organism evidence="3 4">
    <name type="scientific">Cohnella endophytica</name>
    <dbReference type="NCBI Taxonomy" id="2419778"/>
    <lineage>
        <taxon>Bacteria</taxon>
        <taxon>Bacillati</taxon>
        <taxon>Bacillota</taxon>
        <taxon>Bacilli</taxon>
        <taxon>Bacillales</taxon>
        <taxon>Paenibacillaceae</taxon>
        <taxon>Cohnella</taxon>
    </lineage>
</organism>
<feature type="transmembrane region" description="Helical" evidence="1">
    <location>
        <begin position="42"/>
        <end position="66"/>
    </location>
</feature>
<keyword evidence="1" id="KW-0472">Membrane</keyword>
<dbReference type="OrthoDB" id="9801998at2"/>
<proteinExistence type="predicted"/>
<name>A0A494Y3R3_9BACL</name>
<dbReference type="PROSITE" id="PS51782">
    <property type="entry name" value="LYSM"/>
    <property type="match status" value="1"/>
</dbReference>
<evidence type="ECO:0000313" key="3">
    <source>
        <dbReference type="EMBL" id="RKP56931.1"/>
    </source>
</evidence>
<dbReference type="SUPFAM" id="SSF54106">
    <property type="entry name" value="LysM domain"/>
    <property type="match status" value="1"/>
</dbReference>
<reference evidence="3 4" key="1">
    <citation type="submission" date="2018-10" db="EMBL/GenBank/DDBJ databases">
        <title>Cohnella sp. M2MS4P-1, whole genome shotgun sequence.</title>
        <authorList>
            <person name="Tuo L."/>
        </authorList>
    </citation>
    <scope>NUCLEOTIDE SEQUENCE [LARGE SCALE GENOMIC DNA]</scope>
    <source>
        <strain evidence="3 4">M2MS4P-1</strain>
    </source>
</reference>
<comment type="caution">
    <text evidence="3">The sequence shown here is derived from an EMBL/GenBank/DDBJ whole genome shotgun (WGS) entry which is preliminary data.</text>
</comment>
<dbReference type="Proteomes" id="UP000282076">
    <property type="component" value="Unassembled WGS sequence"/>
</dbReference>
<protein>
    <submittedName>
        <fullName evidence="3">LysM peptidoglycan-binding domain-containing protein</fullName>
    </submittedName>
</protein>
<keyword evidence="1" id="KW-1133">Transmembrane helix</keyword>
<feature type="domain" description="LysM" evidence="2">
    <location>
        <begin position="79"/>
        <end position="129"/>
    </location>
</feature>
<dbReference type="AlphaFoldDB" id="A0A494Y3R3"/>
<dbReference type="EMBL" id="RBZM01000002">
    <property type="protein sequence ID" value="RKP56931.1"/>
    <property type="molecule type" value="Genomic_DNA"/>
</dbReference>
<dbReference type="InterPro" id="IPR036779">
    <property type="entry name" value="LysM_dom_sf"/>
</dbReference>
<evidence type="ECO:0000313" key="4">
    <source>
        <dbReference type="Proteomes" id="UP000282076"/>
    </source>
</evidence>
<dbReference type="InterPro" id="IPR018392">
    <property type="entry name" value="LysM"/>
</dbReference>
<evidence type="ECO:0000256" key="1">
    <source>
        <dbReference type="SAM" id="Phobius"/>
    </source>
</evidence>
<keyword evidence="4" id="KW-1185">Reference proteome</keyword>
<dbReference type="SMART" id="SM00257">
    <property type="entry name" value="LysM"/>
    <property type="match status" value="1"/>
</dbReference>
<dbReference type="Gene3D" id="3.10.350.10">
    <property type="entry name" value="LysM domain"/>
    <property type="match status" value="1"/>
</dbReference>
<keyword evidence="1" id="KW-0812">Transmembrane</keyword>
<dbReference type="Pfam" id="PF01476">
    <property type="entry name" value="LysM"/>
    <property type="match status" value="1"/>
</dbReference>
<accession>A0A494Y3R3</accession>
<evidence type="ECO:0000259" key="2">
    <source>
        <dbReference type="PROSITE" id="PS51782"/>
    </source>
</evidence>
<gene>
    <name evidence="3" type="ORF">D7Z26_02785</name>
</gene>